<dbReference type="InterPro" id="IPR022187">
    <property type="entry name" value="Conjug_transposon_TraM"/>
</dbReference>
<evidence type="ECO:0000313" key="4">
    <source>
        <dbReference type="EMBL" id="KAA6310547.1"/>
    </source>
</evidence>
<keyword evidence="2" id="KW-0812">Transmembrane</keyword>
<accession>A0A5J4PM05</accession>
<keyword evidence="2" id="KW-0472">Membrane</keyword>
<gene>
    <name evidence="4" type="ORF">EZS27_038167</name>
</gene>
<feature type="coiled-coil region" evidence="1">
    <location>
        <begin position="148"/>
        <end position="175"/>
    </location>
</feature>
<name>A0A5J4PM05_9ZZZZ</name>
<evidence type="ECO:0000256" key="2">
    <source>
        <dbReference type="SAM" id="Phobius"/>
    </source>
</evidence>
<evidence type="ECO:0000259" key="3">
    <source>
        <dbReference type="Pfam" id="PF12508"/>
    </source>
</evidence>
<feature type="non-terminal residue" evidence="4">
    <location>
        <position position="349"/>
    </location>
</feature>
<feature type="transmembrane region" description="Helical" evidence="2">
    <location>
        <begin position="12"/>
        <end position="31"/>
    </location>
</feature>
<organism evidence="4">
    <name type="scientific">termite gut metagenome</name>
    <dbReference type="NCBI Taxonomy" id="433724"/>
    <lineage>
        <taxon>unclassified sequences</taxon>
        <taxon>metagenomes</taxon>
        <taxon>organismal metagenomes</taxon>
    </lineage>
</organism>
<dbReference type="AlphaFoldDB" id="A0A5J4PM05"/>
<protein>
    <recommendedName>
        <fullName evidence="3">Conjugative transposon TraM C-terminal domain-containing protein</fullName>
    </recommendedName>
</protein>
<dbReference type="NCBIfam" id="TIGR03779">
    <property type="entry name" value="Bac_Flav_CT_M"/>
    <property type="match status" value="1"/>
</dbReference>
<sequence>TLTNEQKQVMKKYAVFALMFTIFAAVMWLIFSPSEQDKAKAEALAGFNTDIPLPKEEGLISDKRDAYEQGEMKAKQEEKMRSLQDFSSLLDEDAKQPERELALLSDEPVKQKKSGGYFSQGRSSSSSIENSVTAYQDINRTLGSFYEAPKEDAEKESLLKEVEALKAQLQEKESDQSGVLDEQLTLLKESYKLAARYLPVQGNASETETIGEPATKNTSSKTVILPVSQVRERTVSALPQEISDADRIQAFSQPRNVGFYTAGTTIQEATKNTITACIHDDRTILDGQSVRLRLLEPMRAGSTLIPRNTLLTGQARIQGERLGITVVSLEYQGLIVPVELRVYDTDGQQ</sequence>
<dbReference type="InterPro" id="IPR055407">
    <property type="entry name" value="TraM_C"/>
</dbReference>
<proteinExistence type="predicted"/>
<keyword evidence="2" id="KW-1133">Transmembrane helix</keyword>
<feature type="non-terminal residue" evidence="4">
    <location>
        <position position="1"/>
    </location>
</feature>
<dbReference type="Pfam" id="PF12508">
    <property type="entry name" value="Transposon_TraM"/>
    <property type="match status" value="1"/>
</dbReference>
<dbReference type="EMBL" id="SNRY01007371">
    <property type="protein sequence ID" value="KAA6310547.1"/>
    <property type="molecule type" value="Genomic_DNA"/>
</dbReference>
<feature type="domain" description="Conjugative transposon TraM C-terminal" evidence="3">
    <location>
        <begin position="274"/>
        <end position="349"/>
    </location>
</feature>
<reference evidence="4" key="1">
    <citation type="submission" date="2019-03" db="EMBL/GenBank/DDBJ databases">
        <title>Single cell metagenomics reveals metabolic interactions within the superorganism composed of flagellate Streblomastix strix and complex community of Bacteroidetes bacteria on its surface.</title>
        <authorList>
            <person name="Treitli S.C."/>
            <person name="Kolisko M."/>
            <person name="Husnik F."/>
            <person name="Keeling P."/>
            <person name="Hampl V."/>
        </authorList>
    </citation>
    <scope>NUCLEOTIDE SEQUENCE</scope>
    <source>
        <strain evidence="4">STM</strain>
    </source>
</reference>
<evidence type="ECO:0000256" key="1">
    <source>
        <dbReference type="SAM" id="Coils"/>
    </source>
</evidence>
<keyword evidence="1" id="KW-0175">Coiled coil</keyword>
<comment type="caution">
    <text evidence="4">The sequence shown here is derived from an EMBL/GenBank/DDBJ whole genome shotgun (WGS) entry which is preliminary data.</text>
</comment>